<dbReference type="InterPro" id="IPR025109">
    <property type="entry name" value="DUF4031"/>
</dbReference>
<dbReference type="Pfam" id="PF13223">
    <property type="entry name" value="DUF4031"/>
    <property type="match status" value="1"/>
</dbReference>
<feature type="domain" description="DUF4031" evidence="1">
    <location>
        <begin position="3"/>
        <end position="94"/>
    </location>
</feature>
<protein>
    <submittedName>
        <fullName evidence="2">DUF4031 domain-containing protein</fullName>
    </submittedName>
</protein>
<accession>A0A846YTX3</accession>
<keyword evidence="3" id="KW-1185">Reference proteome</keyword>
<organism evidence="2 3">
    <name type="scientific">Nocardia flavorosea</name>
    <dbReference type="NCBI Taxonomy" id="53429"/>
    <lineage>
        <taxon>Bacteria</taxon>
        <taxon>Bacillati</taxon>
        <taxon>Actinomycetota</taxon>
        <taxon>Actinomycetes</taxon>
        <taxon>Mycobacteriales</taxon>
        <taxon>Nocardiaceae</taxon>
        <taxon>Nocardia</taxon>
    </lineage>
</organism>
<dbReference type="EMBL" id="JAAXOT010000022">
    <property type="protein sequence ID" value="NKY60429.1"/>
    <property type="molecule type" value="Genomic_DNA"/>
</dbReference>
<proteinExistence type="predicted"/>
<evidence type="ECO:0000313" key="3">
    <source>
        <dbReference type="Proteomes" id="UP000570678"/>
    </source>
</evidence>
<comment type="caution">
    <text evidence="2">The sequence shown here is derived from an EMBL/GenBank/DDBJ whole genome shotgun (WGS) entry which is preliminary data.</text>
</comment>
<sequence>MTVYVDDAAISATVGRHTSRWSHLFADTQDELHAFAARLGLRRDWFQPAPSYAKPGSPATEMWHYDVTAAKRAQAIRLGAQPVTAREGLDIIRARVGLPARETKS</sequence>
<evidence type="ECO:0000259" key="1">
    <source>
        <dbReference type="Pfam" id="PF13223"/>
    </source>
</evidence>
<dbReference type="RefSeq" id="WP_062979986.1">
    <property type="nucleotide sequence ID" value="NZ_JAAXOT010000022.1"/>
</dbReference>
<dbReference type="AlphaFoldDB" id="A0A846YTX3"/>
<name>A0A846YTX3_9NOCA</name>
<gene>
    <name evidence="2" type="ORF">HGA15_30690</name>
</gene>
<evidence type="ECO:0000313" key="2">
    <source>
        <dbReference type="EMBL" id="NKY60429.1"/>
    </source>
</evidence>
<reference evidence="2 3" key="1">
    <citation type="submission" date="2020-04" db="EMBL/GenBank/DDBJ databases">
        <title>MicrobeNet Type strains.</title>
        <authorList>
            <person name="Nicholson A.C."/>
        </authorList>
    </citation>
    <scope>NUCLEOTIDE SEQUENCE [LARGE SCALE GENOMIC DNA]</scope>
    <source>
        <strain evidence="2 3">JCM 3332</strain>
    </source>
</reference>
<dbReference type="Proteomes" id="UP000570678">
    <property type="component" value="Unassembled WGS sequence"/>
</dbReference>